<dbReference type="SUPFAM" id="SSF52777">
    <property type="entry name" value="CoA-dependent acyltransferases"/>
    <property type="match status" value="5"/>
</dbReference>
<dbReference type="SMART" id="SM01294">
    <property type="entry name" value="PKS_PP_betabranch"/>
    <property type="match status" value="1"/>
</dbReference>
<dbReference type="Proteomes" id="UP001180489">
    <property type="component" value="Unassembled WGS sequence"/>
</dbReference>
<dbReference type="InterPro" id="IPR023213">
    <property type="entry name" value="CAT-like_dom_sf"/>
</dbReference>
<dbReference type="CDD" id="cd17652">
    <property type="entry name" value="A_NRPS_CmdD_like"/>
    <property type="match status" value="1"/>
</dbReference>
<comment type="caution">
    <text evidence="7">The sequence shown here is derived from an EMBL/GenBank/DDBJ whole genome shotgun (WGS) entry which is preliminary data.</text>
</comment>
<dbReference type="InterPro" id="IPR006162">
    <property type="entry name" value="Ppantetheine_attach_site"/>
</dbReference>
<dbReference type="InterPro" id="IPR009081">
    <property type="entry name" value="PP-bd_ACP"/>
</dbReference>
<dbReference type="CDD" id="cd19534">
    <property type="entry name" value="E_NRPS"/>
    <property type="match status" value="1"/>
</dbReference>
<accession>A0ABU2UXM7</accession>
<dbReference type="InterPro" id="IPR010071">
    <property type="entry name" value="AA_adenyl_dom"/>
</dbReference>
<dbReference type="Gene3D" id="3.30.300.30">
    <property type="match status" value="1"/>
</dbReference>
<dbReference type="Gene3D" id="2.30.38.10">
    <property type="entry name" value="Luciferase, Domain 3"/>
    <property type="match status" value="1"/>
</dbReference>
<dbReference type="Pfam" id="PF00550">
    <property type="entry name" value="PP-binding"/>
    <property type="match status" value="1"/>
</dbReference>
<evidence type="ECO:0000256" key="5">
    <source>
        <dbReference type="ARBA" id="ARBA00023194"/>
    </source>
</evidence>
<keyword evidence="2" id="KW-0596">Phosphopantetheine</keyword>
<evidence type="ECO:0000313" key="7">
    <source>
        <dbReference type="EMBL" id="MDT0478054.1"/>
    </source>
</evidence>
<dbReference type="InterPro" id="IPR010060">
    <property type="entry name" value="NRPS_synth"/>
</dbReference>
<sequence length="1678" mass="181278">MGYGILRHLNPDAGQQLAALPQPQIAFNYLGRFPAPQDTDWAVAVDSQVLTAGADNRMPLAHVLSVNAVTRDHAAGPQLTITCTWAGELLTEQDIRELGDVWVTALACLAEHAQDPNAGGRTPSDLTLVSLSQKEIDRFEEQTKVADILPLSSLQEGLLFHAVYDEQGPDVYVVQLALELEGRLDAARLRSAGEALLRRHPNLSAGFVIRGTGQPVQVIPAEVELPWREVDLSTAAERSRPAQLDEIVAQEASHRFDMKQPPLLRLALVRLDDERHTLILTFHHILLDGWSMPLVIHELFDLYTGDGARLQRVAPYRDYLAWLTARDREASKAVWAQALSGLEEPCCLTPSEPGEAATAPEQSLRTVPAELTGLLQERARSRGLTMNTLLQGAWALLLGRLTGRDDVVFGTTVSGRPPELPGVESMVGLFINTVPVRVRLDPTETVLDFLTRVQLEQSELLDHQYLSLAEIQQTVGIGQLFDTTTVYENYPLDAENLAGPADGLRLVKAKGRDATHYPLSLAVLPGRELQLKLGYRPDQLDADTVEETAARFMRLLEKIAAHPEERIGRINLLSDDERRRLLVEWNATHDDTEPRCLAEMFEARVAHEPDAPAVVTDGESVEYAELNRRANRLAHLLIARGIGPEQTVALAVPRSVDMVVSVLAVMKAGAAYLPVDPSYPANRVAFMLGDAQPVCVLTTSAIAEQLPADAVPQVLLDAPQTAAALADCRESDPTDADRTRGLRPENTAYVIYTSGSTGRPKGVMVAHTGIQSLAVAQIERFGIDAGSRLLQFASFSFDATVSELATTLLADATLVLGQAEGPLAGPDLTELLYRQRVTHVTLPPAALHTLPTGVGLPDGCTLVVAGEAVSGELAAQWSPGRRMINAYGPTESTVCVAMSEPLTGDEQPPIGRPILNTRVYVLDAGLRPVPVGVVGELYVTGAGLARGYLGRPGLTAERFVADPYGAPGTRMYRTGDLVRWRADGQLEYVGRADDQVKIRGFRIELGEIETTLAAQTGVAQAAAVVRTDQPGEKRLVGYVVPTEGKALEAAQIRRGLAGTLPEYMIPSAVVVLDHLPLTTNGKLDRKALPAPDFTDSVNGRAPRTPREELLCHLFADVLGLPHVGIDDSFFDLGGDSIVSIQLVSRAREAGLAITPREVFQHQTVAELAGVAREVTPSAGAGEAGDGVGDAPLTPVMHAFDVNSTGFNTFQQSVVVRVPAAASLQQLTAAVQALLDHHDMLRARLTGPACDRHLHIAEPGTAYDATHIERIDVSHTAGQDLGPVISAAMLRTQDLLDPATGAMLRAVWFDAGPDVPGRLLLVAHHLVVDGVSWRILLPDLATAWEAITQGREVTLPPTGTSFRRWSQLLQQDARSEARTSELPKWEKLLQGPEPLFGDRPLDPTRDTLATSMSASWTLPVSDTTPLLTSLPALYSCGVNDVLLTGLTLALTHWRRGRGMEDDRSLLVDLEGHGRQEISEGVDLSRTVGWCTTIHPVRLDLGSAGGGAWSLDGAVVGEALKHIKEQLRAVPENGIGYGMLRHLNPDAGQQLAALPQPQIAFNYLGRFSAHQDTDWAMTAENEAIEGAGDPRMPLRHIVAINAITHDHAAGPQLTITCTWAGELLAEQEMRELGDAWVTALAALADHAHDPSAGGRTPSDMPLLELSQSEIDEFEDELGFD</sequence>
<dbReference type="NCBIfam" id="TIGR01720">
    <property type="entry name" value="NRPS-para261"/>
    <property type="match status" value="2"/>
</dbReference>
<keyword evidence="3" id="KW-0597">Phosphoprotein</keyword>
<dbReference type="Pfam" id="PF00668">
    <property type="entry name" value="Condensation"/>
    <property type="match status" value="2"/>
</dbReference>
<dbReference type="Gene3D" id="3.30.559.30">
    <property type="entry name" value="Nonribosomal peptide synthetase, condensation domain"/>
    <property type="match status" value="3"/>
</dbReference>
<name>A0ABU2UXM7_9ACTN</name>
<dbReference type="InterPro" id="IPR020806">
    <property type="entry name" value="PKS_PP-bd"/>
</dbReference>
<dbReference type="Pfam" id="PF13193">
    <property type="entry name" value="AMP-binding_C"/>
    <property type="match status" value="1"/>
</dbReference>
<keyword evidence="5" id="KW-0045">Antibiotic biosynthesis</keyword>
<evidence type="ECO:0000256" key="1">
    <source>
        <dbReference type="ARBA" id="ARBA00001957"/>
    </source>
</evidence>
<dbReference type="PROSITE" id="PS00012">
    <property type="entry name" value="PHOSPHOPANTETHEINE"/>
    <property type="match status" value="1"/>
</dbReference>
<evidence type="ECO:0000313" key="8">
    <source>
        <dbReference type="Proteomes" id="UP001180489"/>
    </source>
</evidence>
<dbReference type="RefSeq" id="WP_311638020.1">
    <property type="nucleotide sequence ID" value="NZ_JAVRFF010000093.1"/>
</dbReference>
<organism evidence="7 8">
    <name type="scientific">Streptomyces hintoniae</name>
    <dbReference type="NCBI Taxonomy" id="3075521"/>
    <lineage>
        <taxon>Bacteria</taxon>
        <taxon>Bacillati</taxon>
        <taxon>Actinomycetota</taxon>
        <taxon>Actinomycetes</taxon>
        <taxon>Kitasatosporales</taxon>
        <taxon>Streptomycetaceae</taxon>
        <taxon>Streptomyces</taxon>
    </lineage>
</organism>
<dbReference type="SMART" id="SM00823">
    <property type="entry name" value="PKS_PP"/>
    <property type="match status" value="1"/>
</dbReference>
<dbReference type="Gene3D" id="3.40.50.980">
    <property type="match status" value="2"/>
</dbReference>
<protein>
    <submittedName>
        <fullName evidence="7">Amino acid adenylation domain-containing protein</fullName>
    </submittedName>
</protein>
<dbReference type="InterPro" id="IPR025110">
    <property type="entry name" value="AMP-bd_C"/>
</dbReference>
<evidence type="ECO:0000259" key="6">
    <source>
        <dbReference type="PROSITE" id="PS50075"/>
    </source>
</evidence>
<dbReference type="EMBL" id="JAVRFF010000093">
    <property type="protein sequence ID" value="MDT0478054.1"/>
    <property type="molecule type" value="Genomic_DNA"/>
</dbReference>
<evidence type="ECO:0000256" key="2">
    <source>
        <dbReference type="ARBA" id="ARBA00022450"/>
    </source>
</evidence>
<dbReference type="CDD" id="cd19543">
    <property type="entry name" value="DCL_NRPS"/>
    <property type="match status" value="1"/>
</dbReference>
<dbReference type="PROSITE" id="PS50075">
    <property type="entry name" value="CARRIER"/>
    <property type="match status" value="1"/>
</dbReference>
<evidence type="ECO:0000256" key="3">
    <source>
        <dbReference type="ARBA" id="ARBA00022553"/>
    </source>
</evidence>
<dbReference type="InterPro" id="IPR036736">
    <property type="entry name" value="ACP-like_sf"/>
</dbReference>
<dbReference type="InterPro" id="IPR045851">
    <property type="entry name" value="AMP-bd_C_sf"/>
</dbReference>
<dbReference type="Gene3D" id="3.30.559.10">
    <property type="entry name" value="Chloramphenicol acetyltransferase-like domain"/>
    <property type="match status" value="2"/>
</dbReference>
<feature type="domain" description="Carrier" evidence="6">
    <location>
        <begin position="1101"/>
        <end position="1175"/>
    </location>
</feature>
<dbReference type="Gene3D" id="1.10.1200.10">
    <property type="entry name" value="ACP-like"/>
    <property type="match status" value="1"/>
</dbReference>
<keyword evidence="8" id="KW-1185">Reference proteome</keyword>
<evidence type="ECO:0000256" key="4">
    <source>
        <dbReference type="ARBA" id="ARBA00022737"/>
    </source>
</evidence>
<keyword evidence="4" id="KW-0677">Repeat</keyword>
<gene>
    <name evidence="7" type="ORF">RM863_38665</name>
</gene>
<dbReference type="Pfam" id="PF00501">
    <property type="entry name" value="AMP-binding"/>
    <property type="match status" value="1"/>
</dbReference>
<dbReference type="PANTHER" id="PTHR45527">
    <property type="entry name" value="NONRIBOSOMAL PEPTIDE SYNTHETASE"/>
    <property type="match status" value="1"/>
</dbReference>
<dbReference type="PANTHER" id="PTHR45527:SF1">
    <property type="entry name" value="FATTY ACID SYNTHASE"/>
    <property type="match status" value="1"/>
</dbReference>
<comment type="cofactor">
    <cofactor evidence="1">
        <name>pantetheine 4'-phosphate</name>
        <dbReference type="ChEBI" id="CHEBI:47942"/>
    </cofactor>
</comment>
<proteinExistence type="predicted"/>
<dbReference type="InterPro" id="IPR000873">
    <property type="entry name" value="AMP-dep_synth/lig_dom"/>
</dbReference>
<dbReference type="NCBIfam" id="TIGR01733">
    <property type="entry name" value="AA-adenyl-dom"/>
    <property type="match status" value="1"/>
</dbReference>
<dbReference type="InterPro" id="IPR020845">
    <property type="entry name" value="AMP-binding_CS"/>
</dbReference>
<dbReference type="InterPro" id="IPR001242">
    <property type="entry name" value="Condensation_dom"/>
</dbReference>
<dbReference type="SUPFAM" id="SSF56801">
    <property type="entry name" value="Acetyl-CoA synthetase-like"/>
    <property type="match status" value="1"/>
</dbReference>
<dbReference type="PROSITE" id="PS00455">
    <property type="entry name" value="AMP_BINDING"/>
    <property type="match status" value="1"/>
</dbReference>
<dbReference type="SUPFAM" id="SSF47336">
    <property type="entry name" value="ACP-like"/>
    <property type="match status" value="1"/>
</dbReference>
<reference evidence="7" key="1">
    <citation type="submission" date="2024-05" db="EMBL/GenBank/DDBJ databases">
        <title>30 novel species of actinomycetes from the DSMZ collection.</title>
        <authorList>
            <person name="Nouioui I."/>
        </authorList>
    </citation>
    <scope>NUCLEOTIDE SEQUENCE</scope>
    <source>
        <strain evidence="7">DSM 41014</strain>
    </source>
</reference>